<dbReference type="GO" id="GO:0005886">
    <property type="term" value="C:plasma membrane"/>
    <property type="evidence" value="ECO:0007669"/>
    <property type="project" value="TreeGrafter"/>
</dbReference>
<evidence type="ECO:0008006" key="5">
    <source>
        <dbReference type="Google" id="ProtNLM"/>
    </source>
</evidence>
<dbReference type="Gene3D" id="3.40.50.300">
    <property type="entry name" value="P-loop containing nucleotide triphosphate hydrolases"/>
    <property type="match status" value="1"/>
</dbReference>
<dbReference type="InterPro" id="IPR051120">
    <property type="entry name" value="ABC_AA/LPS_Transport"/>
</dbReference>
<evidence type="ECO:0000256" key="3">
    <source>
        <dbReference type="ARBA" id="ARBA00022840"/>
    </source>
</evidence>
<dbReference type="PANTHER" id="PTHR45772:SF8">
    <property type="entry name" value="HIGH-AFFINITY BRANCHED-CHAIN AMINO ACID TRANSPORT ATP-BINDING PROTEIN"/>
    <property type="match status" value="1"/>
</dbReference>
<sequence>MALDDAATEATHYLEFVGLFAKRNILAHDLTLYELRGLELARALATSPKLLFVDEVMAGLNPVEAENAVRLIQRAKEE</sequence>
<name>X1N632_9ZZZZ</name>
<evidence type="ECO:0000313" key="4">
    <source>
        <dbReference type="EMBL" id="GAI14089.1"/>
    </source>
</evidence>
<comment type="caution">
    <text evidence="4">The sequence shown here is derived from an EMBL/GenBank/DDBJ whole genome shotgun (WGS) entry which is preliminary data.</text>
</comment>
<dbReference type="InterPro" id="IPR027417">
    <property type="entry name" value="P-loop_NTPase"/>
</dbReference>
<gene>
    <name evidence="4" type="ORF">S06H3_13367</name>
</gene>
<dbReference type="EMBL" id="BARV01006525">
    <property type="protein sequence ID" value="GAI14089.1"/>
    <property type="molecule type" value="Genomic_DNA"/>
</dbReference>
<keyword evidence="3" id="KW-0067">ATP-binding</keyword>
<reference evidence="4" key="1">
    <citation type="journal article" date="2014" name="Front. Microbiol.">
        <title>High frequency of phylogenetically diverse reductive dehalogenase-homologous genes in deep subseafloor sedimentary metagenomes.</title>
        <authorList>
            <person name="Kawai M."/>
            <person name="Futagami T."/>
            <person name="Toyoda A."/>
            <person name="Takaki Y."/>
            <person name="Nishi S."/>
            <person name="Hori S."/>
            <person name="Arai W."/>
            <person name="Tsubouchi T."/>
            <person name="Morono Y."/>
            <person name="Uchiyama I."/>
            <person name="Ito T."/>
            <person name="Fujiyama A."/>
            <person name="Inagaki F."/>
            <person name="Takami H."/>
        </authorList>
    </citation>
    <scope>NUCLEOTIDE SEQUENCE</scope>
    <source>
        <strain evidence="4">Expedition CK06-06</strain>
    </source>
</reference>
<evidence type="ECO:0000256" key="2">
    <source>
        <dbReference type="ARBA" id="ARBA00022741"/>
    </source>
</evidence>
<evidence type="ECO:0000256" key="1">
    <source>
        <dbReference type="ARBA" id="ARBA00022448"/>
    </source>
</evidence>
<dbReference type="GO" id="GO:0005524">
    <property type="term" value="F:ATP binding"/>
    <property type="evidence" value="ECO:0007669"/>
    <property type="project" value="UniProtKB-KW"/>
</dbReference>
<organism evidence="4">
    <name type="scientific">marine sediment metagenome</name>
    <dbReference type="NCBI Taxonomy" id="412755"/>
    <lineage>
        <taxon>unclassified sequences</taxon>
        <taxon>metagenomes</taxon>
        <taxon>ecological metagenomes</taxon>
    </lineage>
</organism>
<dbReference type="AlphaFoldDB" id="X1N632"/>
<keyword evidence="1" id="KW-0813">Transport</keyword>
<protein>
    <recommendedName>
        <fullName evidence="5">ABC transporter domain-containing protein</fullName>
    </recommendedName>
</protein>
<dbReference type="PANTHER" id="PTHR45772">
    <property type="entry name" value="CONSERVED COMPONENT OF ABC TRANSPORTER FOR NATURAL AMINO ACIDS-RELATED"/>
    <property type="match status" value="1"/>
</dbReference>
<dbReference type="SUPFAM" id="SSF52540">
    <property type="entry name" value="P-loop containing nucleoside triphosphate hydrolases"/>
    <property type="match status" value="1"/>
</dbReference>
<feature type="non-terminal residue" evidence="4">
    <location>
        <position position="78"/>
    </location>
</feature>
<proteinExistence type="predicted"/>
<accession>X1N632</accession>
<keyword evidence="2" id="KW-0547">Nucleotide-binding</keyword>